<organism evidence="1 2">
    <name type="scientific">Porphyromonas somerae</name>
    <dbReference type="NCBI Taxonomy" id="322095"/>
    <lineage>
        <taxon>Bacteria</taxon>
        <taxon>Pseudomonadati</taxon>
        <taxon>Bacteroidota</taxon>
        <taxon>Bacteroidia</taxon>
        <taxon>Bacteroidales</taxon>
        <taxon>Porphyromonadaceae</taxon>
        <taxon>Porphyromonas</taxon>
    </lineage>
</organism>
<gene>
    <name evidence="1" type="ORF">HMPREF3185_01956</name>
</gene>
<name>A0A134B0S3_9PORP</name>
<dbReference type="AlphaFoldDB" id="A0A134B0S3"/>
<comment type="caution">
    <text evidence="1">The sequence shown here is derived from an EMBL/GenBank/DDBJ whole genome shotgun (WGS) entry which is preliminary data.</text>
</comment>
<dbReference type="EMBL" id="LSDK01000136">
    <property type="protein sequence ID" value="KXB73534.1"/>
    <property type="molecule type" value="Genomic_DNA"/>
</dbReference>
<accession>A0A134B0S3</accession>
<sequence length="126" mass="14053">MEVIYFFLQQDFVESCFVISWRLQQDFLLSFECLPSALQQDFVESCTAAWCASHALAPSGVEQAAPALQSHCLLLPEQHLAVASFFTESVLAGLWAERLVPSVKIHAAARMNFFIILGNELNVMSD</sequence>
<evidence type="ECO:0000313" key="1">
    <source>
        <dbReference type="EMBL" id="KXB73534.1"/>
    </source>
</evidence>
<proteinExistence type="predicted"/>
<reference evidence="2" key="1">
    <citation type="submission" date="2016-01" db="EMBL/GenBank/DDBJ databases">
        <authorList>
            <person name="Mitreva M."/>
            <person name="Pepin K.H."/>
            <person name="Mihindukulasuriya K.A."/>
            <person name="Fulton R."/>
            <person name="Fronick C."/>
            <person name="O'Laughlin M."/>
            <person name="Miner T."/>
            <person name="Herter B."/>
            <person name="Rosa B.A."/>
            <person name="Cordes M."/>
            <person name="Tomlinson C."/>
            <person name="Wollam A."/>
            <person name="Palsikar V.B."/>
            <person name="Mardis E.R."/>
            <person name="Wilson R.K."/>
        </authorList>
    </citation>
    <scope>NUCLEOTIDE SEQUENCE [LARGE SCALE GENOMIC DNA]</scope>
    <source>
        <strain evidence="2">KA00683</strain>
    </source>
</reference>
<protein>
    <submittedName>
        <fullName evidence="1">Uncharacterized protein</fullName>
    </submittedName>
</protein>
<keyword evidence="2" id="KW-1185">Reference proteome</keyword>
<dbReference type="Proteomes" id="UP000070224">
    <property type="component" value="Unassembled WGS sequence"/>
</dbReference>
<evidence type="ECO:0000313" key="2">
    <source>
        <dbReference type="Proteomes" id="UP000070224"/>
    </source>
</evidence>